<proteinExistence type="predicted"/>
<name>A0A9W6N4Q8_9HYPH</name>
<dbReference type="InterPro" id="IPR038561">
    <property type="entry name" value="SoxD_sf"/>
</dbReference>
<gene>
    <name evidence="1" type="ORF">GCM10008174_01250</name>
</gene>
<sequence>MRIPCPYCGVRGLDEFAYLGDATLIRPDPAAPGAEAAFHDYVYLRDNPAGLHRELWQHASGCQSWLVVTRDTRTHAIGRVEVARDVAAARGSGAE</sequence>
<protein>
    <submittedName>
        <fullName evidence="1">Sarcosine oxidase subunit delta</fullName>
    </submittedName>
</protein>
<accession>A0A9W6N4Q8</accession>
<dbReference type="Gene3D" id="3.30.2270.10">
    <property type="entry name" value="Folate-binding superfamily"/>
    <property type="match status" value="1"/>
</dbReference>
<evidence type="ECO:0000313" key="2">
    <source>
        <dbReference type="Proteomes" id="UP001143309"/>
    </source>
</evidence>
<reference evidence="1" key="1">
    <citation type="journal article" date="2014" name="Int. J. Syst. Evol. Microbiol.">
        <title>Complete genome sequence of Corynebacterium casei LMG S-19264T (=DSM 44701T), isolated from a smear-ripened cheese.</title>
        <authorList>
            <consortium name="US DOE Joint Genome Institute (JGI-PGF)"/>
            <person name="Walter F."/>
            <person name="Albersmeier A."/>
            <person name="Kalinowski J."/>
            <person name="Ruckert C."/>
        </authorList>
    </citation>
    <scope>NUCLEOTIDE SEQUENCE</scope>
    <source>
        <strain evidence="1">VKM B-2748</strain>
    </source>
</reference>
<organism evidence="1 2">
    <name type="scientific">Methylopila turkensis</name>
    <dbReference type="NCBI Taxonomy" id="1437816"/>
    <lineage>
        <taxon>Bacteria</taxon>
        <taxon>Pseudomonadati</taxon>
        <taxon>Pseudomonadota</taxon>
        <taxon>Alphaproteobacteria</taxon>
        <taxon>Hyphomicrobiales</taxon>
        <taxon>Methylopilaceae</taxon>
        <taxon>Methylopila</taxon>
    </lineage>
</organism>
<dbReference type="AlphaFoldDB" id="A0A9W6N4Q8"/>
<keyword evidence="2" id="KW-1185">Reference proteome</keyword>
<dbReference type="Proteomes" id="UP001143309">
    <property type="component" value="Unassembled WGS sequence"/>
</dbReference>
<evidence type="ECO:0000313" key="1">
    <source>
        <dbReference type="EMBL" id="GLK78384.1"/>
    </source>
</evidence>
<comment type="caution">
    <text evidence="1">The sequence shown here is derived from an EMBL/GenBank/DDBJ whole genome shotgun (WGS) entry which is preliminary data.</text>
</comment>
<dbReference type="InterPro" id="IPR006279">
    <property type="entry name" value="SoxD"/>
</dbReference>
<dbReference type="EMBL" id="BSFL01000001">
    <property type="protein sequence ID" value="GLK78384.1"/>
    <property type="molecule type" value="Genomic_DNA"/>
</dbReference>
<dbReference type="RefSeq" id="WP_271198908.1">
    <property type="nucleotide sequence ID" value="NZ_BSFL01000001.1"/>
</dbReference>
<dbReference type="GO" id="GO:0008115">
    <property type="term" value="F:sarcosine oxidase activity"/>
    <property type="evidence" value="ECO:0007669"/>
    <property type="project" value="InterPro"/>
</dbReference>
<dbReference type="Pfam" id="PF04267">
    <property type="entry name" value="SoxD"/>
    <property type="match status" value="1"/>
</dbReference>
<dbReference type="GO" id="GO:0046653">
    <property type="term" value="P:tetrahydrofolate metabolic process"/>
    <property type="evidence" value="ECO:0007669"/>
    <property type="project" value="InterPro"/>
</dbReference>
<reference evidence="1" key="2">
    <citation type="submission" date="2023-01" db="EMBL/GenBank/DDBJ databases">
        <authorList>
            <person name="Sun Q."/>
            <person name="Evtushenko L."/>
        </authorList>
    </citation>
    <scope>NUCLEOTIDE SEQUENCE</scope>
    <source>
        <strain evidence="1">VKM B-2748</strain>
    </source>
</reference>